<feature type="domain" description="Type II secretion system protein GspF" evidence="10">
    <location>
        <begin position="83"/>
        <end position="202"/>
    </location>
</feature>
<keyword evidence="7 9" id="KW-0472">Membrane</keyword>
<dbReference type="GO" id="GO:0009522">
    <property type="term" value="C:photosystem I"/>
    <property type="evidence" value="ECO:0007669"/>
    <property type="project" value="UniProtKB-KW"/>
</dbReference>
<dbReference type="GO" id="GO:0005886">
    <property type="term" value="C:plasma membrane"/>
    <property type="evidence" value="ECO:0007669"/>
    <property type="project" value="UniProtKB-SubCell"/>
</dbReference>
<dbReference type="PANTHER" id="PTHR35007:SF3">
    <property type="entry name" value="POSSIBLE CONSERVED ALANINE RICH MEMBRANE PROTEIN"/>
    <property type="match status" value="1"/>
</dbReference>
<protein>
    <submittedName>
        <fullName evidence="11">Photosystem I protein PsaM</fullName>
    </submittedName>
</protein>
<evidence type="ECO:0000313" key="12">
    <source>
        <dbReference type="Proteomes" id="UP000238217"/>
    </source>
</evidence>
<evidence type="ECO:0000256" key="2">
    <source>
        <dbReference type="ARBA" id="ARBA00022475"/>
    </source>
</evidence>
<evidence type="ECO:0000256" key="5">
    <source>
        <dbReference type="ARBA" id="ARBA00022836"/>
    </source>
</evidence>
<evidence type="ECO:0000256" key="6">
    <source>
        <dbReference type="ARBA" id="ARBA00022989"/>
    </source>
</evidence>
<feature type="transmembrane region" description="Helical" evidence="9">
    <location>
        <begin position="187"/>
        <end position="211"/>
    </location>
</feature>
<keyword evidence="6 9" id="KW-1133">Transmembrane helix</keyword>
<dbReference type="Pfam" id="PF00482">
    <property type="entry name" value="T2SSF"/>
    <property type="match status" value="1"/>
</dbReference>
<gene>
    <name evidence="11" type="ORF">BCL67_11341</name>
</gene>
<feature type="transmembrane region" description="Helical" evidence="9">
    <location>
        <begin position="6"/>
        <end position="26"/>
    </location>
</feature>
<evidence type="ECO:0000256" key="8">
    <source>
        <dbReference type="SAM" id="MobiDB-lite"/>
    </source>
</evidence>
<evidence type="ECO:0000256" key="3">
    <source>
        <dbReference type="ARBA" id="ARBA00022531"/>
    </source>
</evidence>
<evidence type="ECO:0000256" key="1">
    <source>
        <dbReference type="ARBA" id="ARBA00004651"/>
    </source>
</evidence>
<name>A0A2T0YGE5_9MICC</name>
<dbReference type="AlphaFoldDB" id="A0A2T0YGE5"/>
<dbReference type="Pfam" id="PF07465">
    <property type="entry name" value="PsaM"/>
    <property type="match status" value="1"/>
</dbReference>
<dbReference type="RefSeq" id="WP_106123536.1">
    <property type="nucleotide sequence ID" value="NZ_PVTY01000013.1"/>
</dbReference>
<keyword evidence="12" id="KW-1185">Reference proteome</keyword>
<proteinExistence type="predicted"/>
<evidence type="ECO:0000256" key="7">
    <source>
        <dbReference type="ARBA" id="ARBA00023136"/>
    </source>
</evidence>
<dbReference type="Proteomes" id="UP000238217">
    <property type="component" value="Unassembled WGS sequence"/>
</dbReference>
<dbReference type="InterPro" id="IPR018076">
    <property type="entry name" value="T2SS_GspF_dom"/>
</dbReference>
<evidence type="ECO:0000259" key="10">
    <source>
        <dbReference type="Pfam" id="PF00482"/>
    </source>
</evidence>
<evidence type="ECO:0000256" key="4">
    <source>
        <dbReference type="ARBA" id="ARBA00022692"/>
    </source>
</evidence>
<dbReference type="InterPro" id="IPR010010">
    <property type="entry name" value="PSI_PsaM"/>
</dbReference>
<evidence type="ECO:0000256" key="9">
    <source>
        <dbReference type="SAM" id="Phobius"/>
    </source>
</evidence>
<dbReference type="OrthoDB" id="3267562at2"/>
<keyword evidence="4 9" id="KW-0812">Transmembrane</keyword>
<dbReference type="EMBL" id="PVTY01000013">
    <property type="protein sequence ID" value="PRZ14039.1"/>
    <property type="molecule type" value="Genomic_DNA"/>
</dbReference>
<feature type="region of interest" description="Disordered" evidence="8">
    <location>
        <begin position="34"/>
        <end position="74"/>
    </location>
</feature>
<dbReference type="GO" id="GO:0015979">
    <property type="term" value="P:photosynthesis"/>
    <property type="evidence" value="ECO:0007669"/>
    <property type="project" value="UniProtKB-KW"/>
</dbReference>
<comment type="subcellular location">
    <subcellularLocation>
        <location evidence="1">Cell membrane</location>
        <topology evidence="1">Multi-pass membrane protein</topology>
    </subcellularLocation>
</comment>
<evidence type="ECO:0000313" key="11">
    <source>
        <dbReference type="EMBL" id="PRZ14039.1"/>
    </source>
</evidence>
<keyword evidence="5" id="KW-0603">Photosystem I</keyword>
<sequence>MAEAQVLPALACALLTGILALMLSVLPAPPPQSRPRAFGPYDGEPRTSAPRVARPRLPRRASSLRPRAQRTVPQHRPDAATLLDLTAAMLRAGVGIEPAVLRLSEDVPGCAPLGRVHRGLVTGQPWKDAWSCVDAQSQLREFGEELAFAHATGAPTVELLELTAVQARRRRRAAVEEQAARLSVQMVLPLGLCFLPGFILLGVIPVVLGLVQELA</sequence>
<dbReference type="PANTHER" id="PTHR35007">
    <property type="entry name" value="INTEGRAL MEMBRANE PROTEIN-RELATED"/>
    <property type="match status" value="1"/>
</dbReference>
<organism evidence="11 12">
    <name type="scientific">Nesterenkonia sandarakina</name>
    <dbReference type="NCBI Taxonomy" id="272918"/>
    <lineage>
        <taxon>Bacteria</taxon>
        <taxon>Bacillati</taxon>
        <taxon>Actinomycetota</taxon>
        <taxon>Actinomycetes</taxon>
        <taxon>Micrococcales</taxon>
        <taxon>Micrococcaceae</taxon>
        <taxon>Nesterenkonia</taxon>
    </lineage>
</organism>
<accession>A0A2T0YGE5</accession>
<reference evidence="11 12" key="1">
    <citation type="submission" date="2018-03" db="EMBL/GenBank/DDBJ databases">
        <title>Comparative analysis of microorganisms from saline springs in Andes Mountain Range, Colombia.</title>
        <authorList>
            <person name="Rubin E."/>
        </authorList>
    </citation>
    <scope>NUCLEOTIDE SEQUENCE [LARGE SCALE GENOMIC DNA]</scope>
    <source>
        <strain evidence="11 12">CG 35</strain>
    </source>
</reference>
<keyword evidence="2" id="KW-1003">Cell membrane</keyword>
<keyword evidence="3" id="KW-0602">Photosynthesis</keyword>
<comment type="caution">
    <text evidence="11">The sequence shown here is derived from an EMBL/GenBank/DDBJ whole genome shotgun (WGS) entry which is preliminary data.</text>
</comment>